<dbReference type="SUPFAM" id="SSF55961">
    <property type="entry name" value="Bet v1-like"/>
    <property type="match status" value="1"/>
</dbReference>
<dbReference type="InterPro" id="IPR010419">
    <property type="entry name" value="CO_DH_gsu"/>
</dbReference>
<proteinExistence type="predicted"/>
<dbReference type="Gene3D" id="3.30.530.20">
    <property type="match status" value="1"/>
</dbReference>
<protein>
    <submittedName>
        <fullName evidence="1">Putative carbon monoxide dehydrogenase subunit G (CoxG)</fullName>
    </submittedName>
</protein>
<dbReference type="EMBL" id="EU016651">
    <property type="protein sequence ID" value="ABZ09421.1"/>
    <property type="molecule type" value="Genomic_DNA"/>
</dbReference>
<gene>
    <name evidence="1" type="ORF">ALOHA_HF4000APKG8C21ctg1g9</name>
</gene>
<dbReference type="InterPro" id="IPR023393">
    <property type="entry name" value="START-like_dom_sf"/>
</dbReference>
<name>B3TA12_9ZZZZ</name>
<accession>B3TA12</accession>
<evidence type="ECO:0000313" key="1">
    <source>
        <dbReference type="EMBL" id="ABZ09421.1"/>
    </source>
</evidence>
<dbReference type="PANTHER" id="PTHR38588">
    <property type="entry name" value="BLL0334 PROTEIN"/>
    <property type="match status" value="1"/>
</dbReference>
<organism evidence="1">
    <name type="scientific">uncultured marine microorganism HF4000_APKG8C21</name>
    <dbReference type="NCBI Taxonomy" id="455553"/>
    <lineage>
        <taxon>unclassified sequences</taxon>
        <taxon>environmental samples</taxon>
    </lineage>
</organism>
<dbReference type="CDD" id="cd05018">
    <property type="entry name" value="CoxG"/>
    <property type="match status" value="1"/>
</dbReference>
<dbReference type="Pfam" id="PF06240">
    <property type="entry name" value="COXG"/>
    <property type="match status" value="1"/>
</dbReference>
<reference evidence="1" key="1">
    <citation type="journal article" date="2008" name="ISME J.">
        <title>Genomic patterns of recombination, clonal divergence and environment in marine microbial populations.</title>
        <authorList>
            <person name="Konstantinidis K.T."/>
            <person name="Delong E.F."/>
        </authorList>
    </citation>
    <scope>NUCLEOTIDE SEQUENCE</scope>
</reference>
<dbReference type="PANTHER" id="PTHR38588:SF1">
    <property type="entry name" value="BLL0334 PROTEIN"/>
    <property type="match status" value="1"/>
</dbReference>
<dbReference type="AlphaFoldDB" id="B3TA12"/>
<sequence length="248" mass="26401">MLPHPVRSEGHPLAPRPDSVVFEAPGGIRYPGGARGGLGGNENRVGPAPFVAFVNERRHKSYGFVAFIVARNGPVAPPGMAPCWRRPAACGRFEPISGQGRTLIMRVEGTYSFSADLETVWDALQNPDILSGCIPGCQTFEPLGQDTYEVVVKVPVTTITGTYAGKVSVADKVRPDSYRMLVEGRGPGGTIKGEAVISISKNGGETQVKLVGDAQVSGVVARVGQRLMGSVSNMLMNQFFSCVRSKIE</sequence>